<evidence type="ECO:0000256" key="1">
    <source>
        <dbReference type="SAM" id="MobiDB-lite"/>
    </source>
</evidence>
<organism evidence="2 3">
    <name type="scientific">Romanomermis culicivorax</name>
    <name type="common">Nematode worm</name>
    <dbReference type="NCBI Taxonomy" id="13658"/>
    <lineage>
        <taxon>Eukaryota</taxon>
        <taxon>Metazoa</taxon>
        <taxon>Ecdysozoa</taxon>
        <taxon>Nematoda</taxon>
        <taxon>Enoplea</taxon>
        <taxon>Dorylaimia</taxon>
        <taxon>Mermithida</taxon>
        <taxon>Mermithoidea</taxon>
        <taxon>Mermithidae</taxon>
        <taxon>Romanomermis</taxon>
    </lineage>
</organism>
<protein>
    <submittedName>
        <fullName evidence="3">Uncharacterized protein</fullName>
    </submittedName>
</protein>
<dbReference type="WBParaSite" id="nRc.2.0.1.t29775-RA">
    <property type="protein sequence ID" value="nRc.2.0.1.t29775-RA"/>
    <property type="gene ID" value="nRc.2.0.1.g29775"/>
</dbReference>
<reference evidence="3" key="1">
    <citation type="submission" date="2022-11" db="UniProtKB">
        <authorList>
            <consortium name="WormBaseParasite"/>
        </authorList>
    </citation>
    <scope>IDENTIFICATION</scope>
</reference>
<sequence>MAADVVLSTPAALRILGPEVARRALEFIADGTIRPTPVGKILLDGEQSSPAVDAVCHAVEQASRNAQPPAVVVALLSTMMTGVQTLAAIAQQQPVAATTNSPTEATNAFGETLRAVNHDISIIKASPFLITSAWRSPKIGILLDVHPCRGLVINFPTLCAGKQFWHWTDLIHEMAPAISNEYNALAIKHQTTMMKCKMIDDDDRTINKTIKIIGQGGNATEIVGDGGDATKIVEEGCNAAKIVEEGGDATKMVEEGGDATKIVEEGGNATKNVEEGGDATKIVEGGSDATVDQKT</sequence>
<evidence type="ECO:0000313" key="2">
    <source>
        <dbReference type="Proteomes" id="UP000887565"/>
    </source>
</evidence>
<feature type="region of interest" description="Disordered" evidence="1">
    <location>
        <begin position="267"/>
        <end position="295"/>
    </location>
</feature>
<name>A0A915JTU3_ROMCU</name>
<dbReference type="AlphaFoldDB" id="A0A915JTU3"/>
<keyword evidence="2" id="KW-1185">Reference proteome</keyword>
<accession>A0A915JTU3</accession>
<proteinExistence type="predicted"/>
<evidence type="ECO:0000313" key="3">
    <source>
        <dbReference type="WBParaSite" id="nRc.2.0.1.t29775-RA"/>
    </source>
</evidence>
<dbReference type="Proteomes" id="UP000887565">
    <property type="component" value="Unplaced"/>
</dbReference>